<dbReference type="HOGENOM" id="CLU_2369542_0_0_0"/>
<keyword evidence="2" id="KW-1133">Transmembrane helix</keyword>
<accession>D7BA10</accession>
<keyword evidence="2" id="KW-0472">Membrane</keyword>
<keyword evidence="4" id="KW-1185">Reference proteome</keyword>
<name>D7BA10_ALLS1</name>
<evidence type="ECO:0000256" key="2">
    <source>
        <dbReference type="SAM" id="Phobius"/>
    </source>
</evidence>
<reference evidence="3 4" key="1">
    <citation type="journal article" date="2010" name="Stand. Genomic Sci.">
        <title>Complete genome sequence of Meiothermus silvanus type strain (VI-R2).</title>
        <authorList>
            <person name="Sikorski J."/>
            <person name="Tindall B.J."/>
            <person name="Lowry S."/>
            <person name="Lucas S."/>
            <person name="Nolan M."/>
            <person name="Copeland A."/>
            <person name="Glavina Del Rio T."/>
            <person name="Tice H."/>
            <person name="Cheng J.F."/>
            <person name="Han C."/>
            <person name="Pitluck S."/>
            <person name="Liolios K."/>
            <person name="Ivanova N."/>
            <person name="Mavromatis K."/>
            <person name="Mikhailova N."/>
            <person name="Pati A."/>
            <person name="Goodwin L."/>
            <person name="Chen A."/>
            <person name="Palaniappan K."/>
            <person name="Land M."/>
            <person name="Hauser L."/>
            <person name="Chang Y.J."/>
            <person name="Jeffries C.D."/>
            <person name="Rohde M."/>
            <person name="Goker M."/>
            <person name="Woyke T."/>
            <person name="Bristow J."/>
            <person name="Eisen J.A."/>
            <person name="Markowitz V."/>
            <person name="Hugenholtz P."/>
            <person name="Kyrpides N.C."/>
            <person name="Klenk H.P."/>
            <person name="Lapidus A."/>
        </authorList>
    </citation>
    <scope>NUCLEOTIDE SEQUENCE [LARGE SCALE GENOMIC DNA]</scope>
    <source>
        <strain evidence="4">ATCC 700542 / DSM 9946 / VI-R2</strain>
    </source>
</reference>
<dbReference type="OrthoDB" id="27579at2"/>
<proteinExistence type="predicted"/>
<feature type="transmembrane region" description="Helical" evidence="2">
    <location>
        <begin position="7"/>
        <end position="28"/>
    </location>
</feature>
<organism evidence="3 4">
    <name type="scientific">Allomeiothermus silvanus (strain ATCC 700542 / DSM 9946 / NBRC 106475 / NCIMB 13440 / VI-R2)</name>
    <name type="common">Thermus silvanus</name>
    <dbReference type="NCBI Taxonomy" id="526227"/>
    <lineage>
        <taxon>Bacteria</taxon>
        <taxon>Thermotogati</taxon>
        <taxon>Deinococcota</taxon>
        <taxon>Deinococci</taxon>
        <taxon>Thermales</taxon>
        <taxon>Thermaceae</taxon>
        <taxon>Allomeiothermus</taxon>
    </lineage>
</organism>
<gene>
    <name evidence="3" type="ordered locus">Mesil_0511</name>
</gene>
<sequence>MERAIRVIGWAGVIVGLSGVLPGIFLLRGSMIEFGMLVLLLSALVLLGLGALEELRHIRRGIARLAVRAEQVASPSGEHSVASPSGEHSEEQRAE</sequence>
<evidence type="ECO:0000313" key="4">
    <source>
        <dbReference type="Proteomes" id="UP000001916"/>
    </source>
</evidence>
<dbReference type="RefSeq" id="WP_013157050.1">
    <property type="nucleotide sequence ID" value="NC_014212.1"/>
</dbReference>
<feature type="region of interest" description="Disordered" evidence="1">
    <location>
        <begin position="73"/>
        <end position="95"/>
    </location>
</feature>
<keyword evidence="2" id="KW-0812">Transmembrane</keyword>
<dbReference type="STRING" id="526227.Mesil_0511"/>
<dbReference type="EMBL" id="CP002042">
    <property type="protein sequence ID" value="ADH62444.1"/>
    <property type="molecule type" value="Genomic_DNA"/>
</dbReference>
<protein>
    <submittedName>
        <fullName evidence="3">Uncharacterized protein</fullName>
    </submittedName>
</protein>
<evidence type="ECO:0000313" key="3">
    <source>
        <dbReference type="EMBL" id="ADH62444.1"/>
    </source>
</evidence>
<dbReference type="AlphaFoldDB" id="D7BA10"/>
<feature type="transmembrane region" description="Helical" evidence="2">
    <location>
        <begin position="34"/>
        <end position="52"/>
    </location>
</feature>
<dbReference type="KEGG" id="msv:Mesil_0511"/>
<dbReference type="Proteomes" id="UP000001916">
    <property type="component" value="Chromosome"/>
</dbReference>
<evidence type="ECO:0000256" key="1">
    <source>
        <dbReference type="SAM" id="MobiDB-lite"/>
    </source>
</evidence>